<evidence type="ECO:0000313" key="1">
    <source>
        <dbReference type="EMBL" id="KAI2380882.1"/>
    </source>
</evidence>
<proteinExistence type="predicted"/>
<sequence length="157" mass="16587">MNPTAFTRAMAEPTSNEVEHGQTANNNYNMPSGNRMSYVRISLSTAEGQASNHNTQDKSDASTGTEELGSPPPSDITEASVGPEGEELNHNMQDNLDSSTETGGQDSNIVWGDDADAPTESGKTDLDVVLPPGKLESPNTIQELDKVSVMGAPTLSH</sequence>
<gene>
    <name evidence="1" type="ORF">LOY88_006892</name>
</gene>
<name>A0ACB8UNX0_9EURO</name>
<comment type="caution">
    <text evidence="1">The sequence shown here is derived from an EMBL/GenBank/DDBJ whole genome shotgun (WGS) entry which is preliminary data.</text>
</comment>
<reference evidence="1" key="1">
    <citation type="journal article" date="2022" name="bioRxiv">
        <title>Population genetic analysis of Ophidiomyces ophidiicola, the causative agent of snake fungal disease, indicates recent introductions to the USA.</title>
        <authorList>
            <person name="Ladner J.T."/>
            <person name="Palmer J.M."/>
            <person name="Ettinger C.L."/>
            <person name="Stajich J.E."/>
            <person name="Farrell T.M."/>
            <person name="Glorioso B.M."/>
            <person name="Lawson B."/>
            <person name="Price S.J."/>
            <person name="Stengle A.G."/>
            <person name="Grear D.A."/>
            <person name="Lorch J.M."/>
        </authorList>
    </citation>
    <scope>NUCLEOTIDE SEQUENCE</scope>
    <source>
        <strain evidence="1">NWHC 24266-5</strain>
    </source>
</reference>
<protein>
    <submittedName>
        <fullName evidence="1">Uncharacterized protein</fullName>
    </submittedName>
</protein>
<accession>A0ACB8UNX0</accession>
<organism evidence="1">
    <name type="scientific">Ophidiomyces ophidiicola</name>
    <dbReference type="NCBI Taxonomy" id="1387563"/>
    <lineage>
        <taxon>Eukaryota</taxon>
        <taxon>Fungi</taxon>
        <taxon>Dikarya</taxon>
        <taxon>Ascomycota</taxon>
        <taxon>Pezizomycotina</taxon>
        <taxon>Eurotiomycetes</taxon>
        <taxon>Eurotiomycetidae</taxon>
        <taxon>Onygenales</taxon>
        <taxon>Onygenaceae</taxon>
        <taxon>Ophidiomyces</taxon>
    </lineage>
</organism>
<dbReference type="EMBL" id="JALBCA010000290">
    <property type="protein sequence ID" value="KAI2380882.1"/>
    <property type="molecule type" value="Genomic_DNA"/>
</dbReference>